<gene>
    <name evidence="2" type="ORF">PG996_007544</name>
</gene>
<proteinExistence type="predicted"/>
<evidence type="ECO:0000256" key="1">
    <source>
        <dbReference type="SAM" id="MobiDB-lite"/>
    </source>
</evidence>
<sequence length="149" mass="16831">MGRTSTEARAQYMGSYMMSMKYQEGLKKKGVTRLTRRLETVENRVTNMGASLSGHVALSDLTRILAELRQEIKNTRASKSDLIPLDERFEEIEDEDLPNRVDALEGRADDLESSPLVVLGMLLVKKGKKGKKRKTPTERKTRAAKKAKH</sequence>
<accession>A0ABR1VB46</accession>
<dbReference type="EMBL" id="JAQQWM010000004">
    <property type="protein sequence ID" value="KAK8068432.1"/>
    <property type="molecule type" value="Genomic_DNA"/>
</dbReference>
<evidence type="ECO:0000313" key="3">
    <source>
        <dbReference type="Proteomes" id="UP001446871"/>
    </source>
</evidence>
<organism evidence="2 3">
    <name type="scientific">Apiospora saccharicola</name>
    <dbReference type="NCBI Taxonomy" id="335842"/>
    <lineage>
        <taxon>Eukaryota</taxon>
        <taxon>Fungi</taxon>
        <taxon>Dikarya</taxon>
        <taxon>Ascomycota</taxon>
        <taxon>Pezizomycotina</taxon>
        <taxon>Sordariomycetes</taxon>
        <taxon>Xylariomycetidae</taxon>
        <taxon>Amphisphaeriales</taxon>
        <taxon>Apiosporaceae</taxon>
        <taxon>Apiospora</taxon>
    </lineage>
</organism>
<comment type="caution">
    <text evidence="2">The sequence shown here is derived from an EMBL/GenBank/DDBJ whole genome shotgun (WGS) entry which is preliminary data.</text>
</comment>
<evidence type="ECO:0000313" key="2">
    <source>
        <dbReference type="EMBL" id="KAK8068432.1"/>
    </source>
</evidence>
<name>A0ABR1VB46_9PEZI</name>
<reference evidence="2 3" key="1">
    <citation type="submission" date="2023-01" db="EMBL/GenBank/DDBJ databases">
        <title>Analysis of 21 Apiospora genomes using comparative genomics revels a genus with tremendous synthesis potential of carbohydrate active enzymes and secondary metabolites.</title>
        <authorList>
            <person name="Sorensen T."/>
        </authorList>
    </citation>
    <scope>NUCLEOTIDE SEQUENCE [LARGE SCALE GENOMIC DNA]</scope>
    <source>
        <strain evidence="2 3">CBS 83171</strain>
    </source>
</reference>
<protein>
    <submittedName>
        <fullName evidence="2">Uncharacterized protein</fullName>
    </submittedName>
</protein>
<keyword evidence="3" id="KW-1185">Reference proteome</keyword>
<feature type="region of interest" description="Disordered" evidence="1">
    <location>
        <begin position="126"/>
        <end position="149"/>
    </location>
</feature>
<dbReference type="Proteomes" id="UP001446871">
    <property type="component" value="Unassembled WGS sequence"/>
</dbReference>